<dbReference type="Proteomes" id="UP000724874">
    <property type="component" value="Unassembled WGS sequence"/>
</dbReference>
<evidence type="ECO:0000313" key="1">
    <source>
        <dbReference type="EMBL" id="KAF8876782.1"/>
    </source>
</evidence>
<dbReference type="AlphaFoldDB" id="A0A9P5NBT0"/>
<dbReference type="Gene3D" id="3.80.10.10">
    <property type="entry name" value="Ribonuclease Inhibitor"/>
    <property type="match status" value="1"/>
</dbReference>
<dbReference type="EMBL" id="JADNYJ010000178">
    <property type="protein sequence ID" value="KAF8876782.1"/>
    <property type="molecule type" value="Genomic_DNA"/>
</dbReference>
<comment type="caution">
    <text evidence="1">The sequence shown here is derived from an EMBL/GenBank/DDBJ whole genome shotgun (WGS) entry which is preliminary data.</text>
</comment>
<name>A0A9P5NBT0_GYMJU</name>
<keyword evidence="2" id="KW-1185">Reference proteome</keyword>
<organism evidence="1 2">
    <name type="scientific">Gymnopilus junonius</name>
    <name type="common">Spectacular rustgill mushroom</name>
    <name type="synonym">Gymnopilus spectabilis subsp. junonius</name>
    <dbReference type="NCBI Taxonomy" id="109634"/>
    <lineage>
        <taxon>Eukaryota</taxon>
        <taxon>Fungi</taxon>
        <taxon>Dikarya</taxon>
        <taxon>Basidiomycota</taxon>
        <taxon>Agaricomycotina</taxon>
        <taxon>Agaricomycetes</taxon>
        <taxon>Agaricomycetidae</taxon>
        <taxon>Agaricales</taxon>
        <taxon>Agaricineae</taxon>
        <taxon>Hymenogastraceae</taxon>
        <taxon>Gymnopilus</taxon>
    </lineage>
</organism>
<protein>
    <recommendedName>
        <fullName evidence="3">F-box domain-containing protein</fullName>
    </recommendedName>
</protein>
<dbReference type="SUPFAM" id="SSF52058">
    <property type="entry name" value="L domain-like"/>
    <property type="match status" value="1"/>
</dbReference>
<proteinExistence type="predicted"/>
<dbReference type="InterPro" id="IPR032675">
    <property type="entry name" value="LRR_dom_sf"/>
</dbReference>
<evidence type="ECO:0008006" key="3">
    <source>
        <dbReference type="Google" id="ProtNLM"/>
    </source>
</evidence>
<sequence>MYKSELSGRVSVSDEDVIVSKPAVHAIPSEELETALTHFNLDEPADGPQPPATSPSAILSQENIPMMNLPPELLAHIFDLACHDPTSKFYIEKNRKQTITPFILGGVCSQWRAVVWSTPTTWSRISLYLVTSKYETQLELLKGWLARTGKKPLTIDFLFQEENDWCERIPTEIIELLRTSAPRWREINWVLPEAWYPLLAGIKFNLPLLTTLSTQSLWHDCSLSPSKRKRLDLFADTPALRDLHLNGYYLSDVDIPWKQLVRLKLQHVYIDECFFALSETQLLESCKMYTILYNDVNRTIEAKSIGLPFLTYLHFYHSNWEDAKILLSSMTAPSLRTLEFTDPLGDEVPLLPSLLSNIGCNLTRLKVVDWSFTRHPDLVEFIRGIFSLTEIKIRLRQPSSVMSDFFIQLLWTRAPTFDVENEEETYFLPYLKHFTFSGCVGLRNGFENELLHLLQCRRPSTDKVESKVVPLLSFTLDVFEGGGTPLVPGDELKGQLQVLVTDGLELSIAFEGTSWL</sequence>
<evidence type="ECO:0000313" key="2">
    <source>
        <dbReference type="Proteomes" id="UP000724874"/>
    </source>
</evidence>
<reference evidence="1" key="1">
    <citation type="submission" date="2020-11" db="EMBL/GenBank/DDBJ databases">
        <authorList>
            <consortium name="DOE Joint Genome Institute"/>
            <person name="Ahrendt S."/>
            <person name="Riley R."/>
            <person name="Andreopoulos W."/>
            <person name="LaButti K."/>
            <person name="Pangilinan J."/>
            <person name="Ruiz-duenas F.J."/>
            <person name="Barrasa J.M."/>
            <person name="Sanchez-Garcia M."/>
            <person name="Camarero S."/>
            <person name="Miyauchi S."/>
            <person name="Serrano A."/>
            <person name="Linde D."/>
            <person name="Babiker R."/>
            <person name="Drula E."/>
            <person name="Ayuso-Fernandez I."/>
            <person name="Pacheco R."/>
            <person name="Padilla G."/>
            <person name="Ferreira P."/>
            <person name="Barriuso J."/>
            <person name="Kellner H."/>
            <person name="Castanera R."/>
            <person name="Alfaro M."/>
            <person name="Ramirez L."/>
            <person name="Pisabarro A.G."/>
            <person name="Kuo A."/>
            <person name="Tritt A."/>
            <person name="Lipzen A."/>
            <person name="He G."/>
            <person name="Yan M."/>
            <person name="Ng V."/>
            <person name="Cullen D."/>
            <person name="Martin F."/>
            <person name="Rosso M.-N."/>
            <person name="Henrissat B."/>
            <person name="Hibbett D."/>
            <person name="Martinez A.T."/>
            <person name="Grigoriev I.V."/>
        </authorList>
    </citation>
    <scope>NUCLEOTIDE SEQUENCE</scope>
    <source>
        <strain evidence="1">AH 44721</strain>
    </source>
</reference>
<accession>A0A9P5NBT0</accession>
<gene>
    <name evidence="1" type="ORF">CPB84DRAFT_1795607</name>
</gene>
<dbReference type="OrthoDB" id="3270987at2759"/>